<dbReference type="Pfam" id="PF13193">
    <property type="entry name" value="AMP-binding_C"/>
    <property type="match status" value="1"/>
</dbReference>
<feature type="compositionally biased region" description="Polar residues" evidence="4">
    <location>
        <begin position="258"/>
        <end position="267"/>
    </location>
</feature>
<keyword evidence="3" id="KW-0597">Phosphoprotein</keyword>
<dbReference type="Pfam" id="PF00550">
    <property type="entry name" value="PP-binding"/>
    <property type="match status" value="2"/>
</dbReference>
<dbReference type="RefSeq" id="WP_085302159.1">
    <property type="nucleotide sequence ID" value="NZ_AP022594.1"/>
</dbReference>
<dbReference type="FunFam" id="1.10.1200.10:FF:000016">
    <property type="entry name" value="Non-ribosomal peptide synthase"/>
    <property type="match status" value="1"/>
</dbReference>
<name>A0A7I7SAW1_9MYCO</name>
<dbReference type="EMBL" id="NCXO01000003">
    <property type="protein sequence ID" value="OSC35623.1"/>
    <property type="molecule type" value="Genomic_DNA"/>
</dbReference>
<dbReference type="InterPro" id="IPR006162">
    <property type="entry name" value="Ppantetheine_attach_site"/>
</dbReference>
<dbReference type="InterPro" id="IPR023213">
    <property type="entry name" value="CAT-like_dom_sf"/>
</dbReference>
<dbReference type="InterPro" id="IPR000873">
    <property type="entry name" value="AMP-dep_synth/lig_dom"/>
</dbReference>
<sequence length="1706" mass="183460">MAVEANTVQQRRRELLRRRIAETGLNSPSLEQLPTLYAGQRYALSDGQRRMWFVQTLDPDDTTLNICVAYDLDGDLDRDRLRSAVEAVAARHSVLRTRYGTGDDGEPYQVFTDDATIGWRYDDTTIGWRDQDRTGAADDDTAAVVDTLVRDEFDRPFDLAADAPLRCTLIRTAVTRHVLVVVVHHICWDDDCWAVFFDEVNAAYGTCAAGPLEDAPPQFIAAGVLTAAPPEPTDVDYWRSQFDPPPEPLELPGPPVTGSPSRRATQVRRTVSPHLLSRVEECARAQSATPFMVLLAAFGALTARYSGTHDMTIAVPVVDRPGPARRSLGYFGNTLLLRLAGSPQASFATLLDSVRRRCLDGFAHQGLGIDRVVREINPDRTAGTDGLSQLARLGFSMRSTAGGFALDGVTTRILPLGAATAQVPLALAVVTDPDAPMLELEYQTDVMSGPLVEQMLEHYVRLLEQALDAPTRPLADITLLDADERTTVLAQSRGERVDAPATTMVAVLEAAAAARPDTVAVIADTAGAATRLTYRELHARANRLARWLVDKGVGTETVVALQMNGSVEFVVAVLAVWKAGAAYLPIDPAYPHERVDYLVRDTNPHMVIGAQGLAAAEAAAAGLSAEPLTDADRLRPLRPANLAYVIYTSGSTGRPKGVAVPHEAIAEHIEGFTAQWTMTAEDRMLQSSSVSFDASLADLFLTLSLGAQLVIPEPGRAADVDYVAEVIDRHDVTVLHMVPAMLSTLLALPHGERWRRLRLVPVGGEALPGSVADEFTARFGAQLRNHYGPTEAVVCSTHKPVDRRYGAAVVPIGAPNRNVDAYVLDARLQPVPADVVGELYLGGAQLARCYVGRPGLTAQRFVADPFTAGARLYRTGDLVRRTREGDLEFVGRADEQVKVRGYRIELGEVEAVLSAHPAVSRSVVVTETTPQGPRLAAYLVPAAAVDVDDLRAHAAQTLPDYMLPSAYAVIPEIPLTVHGKLDRRALPTATRVAAAGYRAPVTATERRLCALFEQLFGGETVGAHDSFFELGGHSLLAARLVASIRAEFGLELAVRTVFDAPTPAGLAARLTAQFRADFDLDLDELADELGDELADELGDELADGDGPGAGAQADIAAPAGRPSLAAGARPSQVPLSYSQLAAWLHYRMEGAHPGFNMPCVLRIDGPIDAAVLTDSLDDVIARHDALRTNFAEHDGVPYQHVHPHRSITLGHRRVGADRLDETVTELRDQPLTPETDVLLRATLLDVDDGTHVLVVIVHHLVCDHTSLGVIVDDLIEAYRARHRGDAPRWSTPTVHFADYALWQRDAFDSPTPWGAIELAHWRDALAGLPEEISIAPDRCRQPIIGTRAQSAAATVPADLRNSLVRLAEQAGVTEFMVYQAAIAVVLHTLGGGTDVPVGSPVASRVDPATENLVGLFANVVVLRNDLSGDPELKTVLARSRDTVLDAFEHQEVPIERVVEALKPVRSRLWNPLYQHMIHFQGEDWALTARELTDTGETTVTPLPFTFDMSLLDLDFSMTVSGDGALSVRVVGNADLYDPPTVERIVEALTAALAAFVANPATRLSQLQLLPADVVEQLLDAPDPTPAPAPAPTAGSERTEQILIALLGELLEITDIDREDNFFAVGGDSVIAVQWAARAAAHELTMSPVMVFEHLTIAELAAAVDAAGAAGPDGADVAASAAPLSASGLDPSALAALTASWQQHTQG</sequence>
<dbReference type="FunFam" id="3.40.50.12780:FF:000012">
    <property type="entry name" value="Non-ribosomal peptide synthetase"/>
    <property type="match status" value="1"/>
</dbReference>
<dbReference type="OrthoDB" id="2472181at2"/>
<dbReference type="PANTHER" id="PTHR45527:SF1">
    <property type="entry name" value="FATTY ACID SYNTHASE"/>
    <property type="match status" value="1"/>
</dbReference>
<dbReference type="InterPro" id="IPR036736">
    <property type="entry name" value="ACP-like_sf"/>
</dbReference>
<dbReference type="InterPro" id="IPR001242">
    <property type="entry name" value="Condensation_dom"/>
</dbReference>
<evidence type="ECO:0000313" key="6">
    <source>
        <dbReference type="Proteomes" id="UP000193577"/>
    </source>
</evidence>
<dbReference type="SMART" id="SM00823">
    <property type="entry name" value="PKS_PP"/>
    <property type="match status" value="2"/>
</dbReference>
<evidence type="ECO:0000256" key="4">
    <source>
        <dbReference type="SAM" id="MobiDB-lite"/>
    </source>
</evidence>
<dbReference type="SMART" id="SM01294">
    <property type="entry name" value="PKS_PP_betabranch"/>
    <property type="match status" value="1"/>
</dbReference>
<dbReference type="Gene3D" id="3.30.559.30">
    <property type="entry name" value="Nonribosomal peptide synthetase, condensation domain"/>
    <property type="match status" value="2"/>
</dbReference>
<comment type="caution">
    <text evidence="5">The sequence shown here is derived from an EMBL/GenBank/DDBJ whole genome shotgun (WGS) entry which is preliminary data.</text>
</comment>
<reference evidence="5 6" key="1">
    <citation type="submission" date="2017-04" db="EMBL/GenBank/DDBJ databases">
        <title>The new phylogeny of genus Mycobacterium.</title>
        <authorList>
            <person name="Tortoli E."/>
            <person name="Trovato A."/>
            <person name="Cirillo D.M."/>
        </authorList>
    </citation>
    <scope>NUCLEOTIDE SEQUENCE [LARGE SCALE GENOMIC DNA]</scope>
    <source>
        <strain evidence="5 6">KCTC 19819</strain>
    </source>
</reference>
<dbReference type="InterPro" id="IPR029058">
    <property type="entry name" value="AB_hydrolase_fold"/>
</dbReference>
<dbReference type="Pfam" id="PF00501">
    <property type="entry name" value="AMP-binding"/>
    <property type="match status" value="1"/>
</dbReference>
<dbReference type="SUPFAM" id="SSF52777">
    <property type="entry name" value="CoA-dependent acyltransferases"/>
    <property type="match status" value="4"/>
</dbReference>
<feature type="region of interest" description="Disordered" evidence="4">
    <location>
        <begin position="242"/>
        <end position="267"/>
    </location>
</feature>
<dbReference type="InterPro" id="IPR045851">
    <property type="entry name" value="AMP-bd_C_sf"/>
</dbReference>
<evidence type="ECO:0000256" key="3">
    <source>
        <dbReference type="ARBA" id="ARBA00022553"/>
    </source>
</evidence>
<dbReference type="FunFam" id="3.30.300.30:FF:000010">
    <property type="entry name" value="Enterobactin synthetase component F"/>
    <property type="match status" value="1"/>
</dbReference>
<comment type="cofactor">
    <cofactor evidence="1">
        <name>pantetheine 4'-phosphate</name>
        <dbReference type="ChEBI" id="CHEBI:47942"/>
    </cofactor>
</comment>
<dbReference type="Pfam" id="PF00668">
    <property type="entry name" value="Condensation"/>
    <property type="match status" value="2"/>
</dbReference>
<dbReference type="GO" id="GO:0005829">
    <property type="term" value="C:cytosol"/>
    <property type="evidence" value="ECO:0007669"/>
    <property type="project" value="TreeGrafter"/>
</dbReference>
<dbReference type="PROSITE" id="PS00455">
    <property type="entry name" value="AMP_BINDING"/>
    <property type="match status" value="1"/>
</dbReference>
<proteinExistence type="predicted"/>
<dbReference type="GO" id="GO:0072330">
    <property type="term" value="P:monocarboxylic acid biosynthetic process"/>
    <property type="evidence" value="ECO:0007669"/>
    <property type="project" value="UniProtKB-ARBA"/>
</dbReference>
<dbReference type="GO" id="GO:0008610">
    <property type="term" value="P:lipid biosynthetic process"/>
    <property type="evidence" value="ECO:0007669"/>
    <property type="project" value="UniProtKB-ARBA"/>
</dbReference>
<dbReference type="InterPro" id="IPR010071">
    <property type="entry name" value="AA_adenyl_dom"/>
</dbReference>
<dbReference type="InterPro" id="IPR042099">
    <property type="entry name" value="ANL_N_sf"/>
</dbReference>
<dbReference type="InterPro" id="IPR020845">
    <property type="entry name" value="AMP-binding_CS"/>
</dbReference>
<dbReference type="Gene3D" id="1.10.1200.10">
    <property type="entry name" value="ACP-like"/>
    <property type="match status" value="1"/>
</dbReference>
<dbReference type="InterPro" id="IPR009081">
    <property type="entry name" value="PP-bd_ACP"/>
</dbReference>
<evidence type="ECO:0000256" key="2">
    <source>
        <dbReference type="ARBA" id="ARBA00022450"/>
    </source>
</evidence>
<evidence type="ECO:0000256" key="1">
    <source>
        <dbReference type="ARBA" id="ARBA00001957"/>
    </source>
</evidence>
<dbReference type="InterPro" id="IPR025110">
    <property type="entry name" value="AMP-bd_C"/>
</dbReference>
<feature type="compositionally biased region" description="Pro residues" evidence="4">
    <location>
        <begin position="243"/>
        <end position="257"/>
    </location>
</feature>
<keyword evidence="6" id="KW-1185">Reference proteome</keyword>
<dbReference type="InterPro" id="IPR020806">
    <property type="entry name" value="PKS_PP-bd"/>
</dbReference>
<protein>
    <submittedName>
        <fullName evidence="5">Non-ribosomal peptide synthetase</fullName>
    </submittedName>
</protein>
<dbReference type="CDD" id="cd05930">
    <property type="entry name" value="A_NRPS"/>
    <property type="match status" value="1"/>
</dbReference>
<dbReference type="PROSITE" id="PS50075">
    <property type="entry name" value="CARRIER"/>
    <property type="match status" value="2"/>
</dbReference>
<dbReference type="GO" id="GO:0031177">
    <property type="term" value="F:phosphopantetheine binding"/>
    <property type="evidence" value="ECO:0007669"/>
    <property type="project" value="InterPro"/>
</dbReference>
<dbReference type="SUPFAM" id="SSF47336">
    <property type="entry name" value="ACP-like"/>
    <property type="match status" value="2"/>
</dbReference>
<dbReference type="GO" id="GO:0044550">
    <property type="term" value="P:secondary metabolite biosynthetic process"/>
    <property type="evidence" value="ECO:0007669"/>
    <property type="project" value="UniProtKB-ARBA"/>
</dbReference>
<dbReference type="PANTHER" id="PTHR45527">
    <property type="entry name" value="NONRIBOSOMAL PEPTIDE SYNTHETASE"/>
    <property type="match status" value="1"/>
</dbReference>
<gene>
    <name evidence="5" type="ORF">B8W67_02575</name>
</gene>
<dbReference type="Gene3D" id="3.30.559.10">
    <property type="entry name" value="Chloramphenicol acetyltransferase-like domain"/>
    <property type="match status" value="2"/>
</dbReference>
<dbReference type="Gene3D" id="3.30.300.30">
    <property type="match status" value="1"/>
</dbReference>
<dbReference type="Gene3D" id="3.40.50.12780">
    <property type="entry name" value="N-terminal domain of ligase-like"/>
    <property type="match status" value="1"/>
</dbReference>
<dbReference type="FunFam" id="3.40.50.980:FF:000001">
    <property type="entry name" value="Non-ribosomal peptide synthetase"/>
    <property type="match status" value="1"/>
</dbReference>
<organism evidence="5 6">
    <name type="scientific">Mycolicibacillus koreensis</name>
    <dbReference type="NCBI Taxonomy" id="1069220"/>
    <lineage>
        <taxon>Bacteria</taxon>
        <taxon>Bacillati</taxon>
        <taxon>Actinomycetota</taxon>
        <taxon>Actinomycetes</taxon>
        <taxon>Mycobacteriales</taxon>
        <taxon>Mycobacteriaceae</taxon>
        <taxon>Mycolicibacillus</taxon>
    </lineage>
</organism>
<dbReference type="NCBIfam" id="TIGR01733">
    <property type="entry name" value="AA-adenyl-dom"/>
    <property type="match status" value="1"/>
</dbReference>
<dbReference type="Gene3D" id="3.40.50.1820">
    <property type="entry name" value="alpha/beta hydrolase"/>
    <property type="match status" value="1"/>
</dbReference>
<evidence type="ECO:0000313" key="5">
    <source>
        <dbReference type="EMBL" id="OSC35623.1"/>
    </source>
</evidence>
<dbReference type="SUPFAM" id="SSF56801">
    <property type="entry name" value="Acetyl-CoA synthetase-like"/>
    <property type="match status" value="1"/>
</dbReference>
<dbReference type="PROSITE" id="PS00012">
    <property type="entry name" value="PHOSPHOPANTETHEINE"/>
    <property type="match status" value="2"/>
</dbReference>
<dbReference type="GO" id="GO:0003824">
    <property type="term" value="F:catalytic activity"/>
    <property type="evidence" value="ECO:0007669"/>
    <property type="project" value="InterPro"/>
</dbReference>
<dbReference type="GO" id="GO:0043041">
    <property type="term" value="P:amino acid activation for nonribosomal peptide biosynthetic process"/>
    <property type="evidence" value="ECO:0007669"/>
    <property type="project" value="TreeGrafter"/>
</dbReference>
<dbReference type="Proteomes" id="UP000193577">
    <property type="component" value="Unassembled WGS sequence"/>
</dbReference>
<keyword evidence="2" id="KW-0596">Phosphopantetheine</keyword>
<accession>A0A7I7SAW1</accession>